<organism evidence="5 6">
    <name type="scientific">Termitidicoccus mucosus</name>
    <dbReference type="NCBI Taxonomy" id="1184151"/>
    <lineage>
        <taxon>Bacteria</taxon>
        <taxon>Pseudomonadati</taxon>
        <taxon>Verrucomicrobiota</taxon>
        <taxon>Opitutia</taxon>
        <taxon>Opitutales</taxon>
        <taxon>Opitutaceae</taxon>
        <taxon>Termitidicoccus</taxon>
    </lineage>
</organism>
<dbReference type="SUPFAM" id="SSF103473">
    <property type="entry name" value="MFS general substrate transporter"/>
    <property type="match status" value="1"/>
</dbReference>
<dbReference type="PANTHER" id="PTHR23528:SF1">
    <property type="entry name" value="MAJOR FACILITATOR SUPERFAMILY (MFS) PROFILE DOMAIN-CONTAINING PROTEIN"/>
    <property type="match status" value="1"/>
</dbReference>
<dbReference type="GO" id="GO:0022857">
    <property type="term" value="F:transmembrane transporter activity"/>
    <property type="evidence" value="ECO:0007669"/>
    <property type="project" value="InterPro"/>
</dbReference>
<dbReference type="Proteomes" id="UP000078486">
    <property type="component" value="Unassembled WGS sequence"/>
</dbReference>
<dbReference type="RefSeq" id="WP_068768299.1">
    <property type="nucleotide sequence ID" value="NZ_CP109796.1"/>
</dbReference>
<feature type="transmembrane region" description="Helical" evidence="4">
    <location>
        <begin position="359"/>
        <end position="378"/>
    </location>
</feature>
<dbReference type="AlphaFoldDB" id="A0A178IM32"/>
<feature type="transmembrane region" description="Helical" evidence="4">
    <location>
        <begin position="21"/>
        <end position="43"/>
    </location>
</feature>
<keyword evidence="2 4" id="KW-1133">Transmembrane helix</keyword>
<reference evidence="5 6" key="1">
    <citation type="submission" date="2016-01" db="EMBL/GenBank/DDBJ databases">
        <title>High potential of lignocellulose degradation of a new Verrucomicrobia species.</title>
        <authorList>
            <person name="Wang Y."/>
            <person name="Shi Y."/>
            <person name="Qiu Z."/>
            <person name="Liu S."/>
            <person name="Yang H."/>
        </authorList>
    </citation>
    <scope>NUCLEOTIDE SEQUENCE [LARGE SCALE GENOMIC DNA]</scope>
    <source>
        <strain evidence="5 6">TSB47</strain>
    </source>
</reference>
<keyword evidence="1 4" id="KW-0812">Transmembrane</keyword>
<dbReference type="Gene3D" id="1.20.1250.20">
    <property type="entry name" value="MFS general substrate transporter like domains"/>
    <property type="match status" value="1"/>
</dbReference>
<feature type="transmembrane region" description="Helical" evidence="4">
    <location>
        <begin position="166"/>
        <end position="194"/>
    </location>
</feature>
<keyword evidence="6" id="KW-1185">Reference proteome</keyword>
<evidence type="ECO:0000256" key="4">
    <source>
        <dbReference type="SAM" id="Phobius"/>
    </source>
</evidence>
<name>A0A178IM32_9BACT</name>
<feature type="transmembrane region" description="Helical" evidence="4">
    <location>
        <begin position="384"/>
        <end position="406"/>
    </location>
</feature>
<dbReference type="OrthoDB" id="8877752at2"/>
<feature type="transmembrane region" description="Helical" evidence="4">
    <location>
        <begin position="328"/>
        <end position="347"/>
    </location>
</feature>
<evidence type="ECO:0000256" key="3">
    <source>
        <dbReference type="ARBA" id="ARBA00023136"/>
    </source>
</evidence>
<feature type="transmembrane region" description="Helical" evidence="4">
    <location>
        <begin position="418"/>
        <end position="441"/>
    </location>
</feature>
<dbReference type="EMBL" id="LRRQ01000044">
    <property type="protein sequence ID" value="OAM90944.1"/>
    <property type="molecule type" value="Genomic_DNA"/>
</dbReference>
<evidence type="ECO:0000313" key="6">
    <source>
        <dbReference type="Proteomes" id="UP000078486"/>
    </source>
</evidence>
<feature type="transmembrane region" description="Helical" evidence="4">
    <location>
        <begin position="447"/>
        <end position="469"/>
    </location>
</feature>
<dbReference type="InterPro" id="IPR011701">
    <property type="entry name" value="MFS"/>
</dbReference>
<dbReference type="PANTHER" id="PTHR23528">
    <property type="match status" value="1"/>
</dbReference>
<dbReference type="InterPro" id="IPR036259">
    <property type="entry name" value="MFS_trans_sf"/>
</dbReference>
<dbReference type="Pfam" id="PF07690">
    <property type="entry name" value="MFS_1"/>
    <property type="match status" value="1"/>
</dbReference>
<evidence type="ECO:0000256" key="1">
    <source>
        <dbReference type="ARBA" id="ARBA00022692"/>
    </source>
</evidence>
<evidence type="ECO:0000256" key="2">
    <source>
        <dbReference type="ARBA" id="ARBA00022989"/>
    </source>
</evidence>
<feature type="transmembrane region" description="Helical" evidence="4">
    <location>
        <begin position="109"/>
        <end position="131"/>
    </location>
</feature>
<feature type="transmembrane region" description="Helical" evidence="4">
    <location>
        <begin position="232"/>
        <end position="253"/>
    </location>
</feature>
<protein>
    <submittedName>
        <fullName evidence="5">MFS transporter</fullName>
    </submittedName>
</protein>
<evidence type="ECO:0000313" key="5">
    <source>
        <dbReference type="EMBL" id="OAM90944.1"/>
    </source>
</evidence>
<keyword evidence="3 4" id="KW-0472">Membrane</keyword>
<accession>A0A178IM32</accession>
<gene>
    <name evidence="5" type="ORF">AW736_00155</name>
</gene>
<proteinExistence type="predicted"/>
<feature type="transmembrane region" description="Helical" evidence="4">
    <location>
        <begin position="206"/>
        <end position="226"/>
    </location>
</feature>
<sequence>MSNAPAAPQCPPPPARPARKTWTAGALTYTTGGVAALFLWLLWGDLAWAMRDRSVMPMAQWYLNSLGIPSAVYALLISSVPAAIALVAGPVISVKSDRHRGRRGRRIPFLLALTPLAAFGMLGIALTPFLADEAARVFAPGHPAGGWLRAALDGSVAGSVLQDRQVVAIACFGVFWVAYELAVIAAQLVFGGLINDVVPRALLGRFYGLFRAISLIDGMIFNFWIIGHVPAHFTLIMVVIGLFHLVVVMWTFLKIREGAYPPPPPPRPVGAGRAGRFLAGAGDYFRECFTNSYYVLIFVMMMAAMMAFSPVNVYAIPHAQSLGVDMHVYGKFLALTFLISLGLSYFLGWLADVFHPLRVTIASLAAYALVAGWGGIFARTAETFLVAWVAHGVLAGCYFTSAASLGQRLYPHSKYAQFASAAGIFLAMANMVLMPLVGLLIDGTGRTYRHTFTVACALALVSLAAAWGVHRKFTRLGGAAGYVAPE</sequence>
<feature type="transmembrane region" description="Helical" evidence="4">
    <location>
        <begin position="293"/>
        <end position="316"/>
    </location>
</feature>
<comment type="caution">
    <text evidence="5">The sequence shown here is derived from an EMBL/GenBank/DDBJ whole genome shotgun (WGS) entry which is preliminary data.</text>
</comment>
<feature type="transmembrane region" description="Helical" evidence="4">
    <location>
        <begin position="63"/>
        <end position="88"/>
    </location>
</feature>